<accession>A0A518G6J9</accession>
<reference evidence="1 2" key="1">
    <citation type="submission" date="2019-02" db="EMBL/GenBank/DDBJ databases">
        <title>Deep-cultivation of Planctomycetes and their phenomic and genomic characterization uncovers novel biology.</title>
        <authorList>
            <person name="Wiegand S."/>
            <person name="Jogler M."/>
            <person name="Boedeker C."/>
            <person name="Pinto D."/>
            <person name="Vollmers J."/>
            <person name="Rivas-Marin E."/>
            <person name="Kohn T."/>
            <person name="Peeters S.H."/>
            <person name="Heuer A."/>
            <person name="Rast P."/>
            <person name="Oberbeckmann S."/>
            <person name="Bunk B."/>
            <person name="Jeske O."/>
            <person name="Meyerdierks A."/>
            <person name="Storesund J.E."/>
            <person name="Kallscheuer N."/>
            <person name="Luecker S."/>
            <person name="Lage O.M."/>
            <person name="Pohl T."/>
            <person name="Merkel B.J."/>
            <person name="Hornburger P."/>
            <person name="Mueller R.-W."/>
            <person name="Bruemmer F."/>
            <person name="Labrenz M."/>
            <person name="Spormann A.M."/>
            <person name="Op den Camp H."/>
            <person name="Overmann J."/>
            <person name="Amann R."/>
            <person name="Jetten M.S.M."/>
            <person name="Mascher T."/>
            <person name="Medema M.H."/>
            <person name="Devos D.P."/>
            <person name="Kaster A.-K."/>
            <person name="Ovreas L."/>
            <person name="Rohde M."/>
            <person name="Galperin M.Y."/>
            <person name="Jogler C."/>
        </authorList>
    </citation>
    <scope>NUCLEOTIDE SEQUENCE [LARGE SCALE GENOMIC DNA]</scope>
    <source>
        <strain evidence="1 2">Q31a</strain>
    </source>
</reference>
<dbReference type="Proteomes" id="UP000318017">
    <property type="component" value="Chromosome"/>
</dbReference>
<sequence>MLQKKIRGSGFLSSEVLCAQGRALTVRPGARTPDFLGRLTAN</sequence>
<dbReference type="KEGG" id="ahel:Q31a_25270"/>
<evidence type="ECO:0000313" key="1">
    <source>
        <dbReference type="EMBL" id="QDV24212.1"/>
    </source>
</evidence>
<dbReference type="AlphaFoldDB" id="A0A518G6J9"/>
<keyword evidence="2" id="KW-1185">Reference proteome</keyword>
<proteinExistence type="predicted"/>
<name>A0A518G6J9_9BACT</name>
<protein>
    <submittedName>
        <fullName evidence="1">Uncharacterized protein</fullName>
    </submittedName>
</protein>
<organism evidence="1 2">
    <name type="scientific">Aureliella helgolandensis</name>
    <dbReference type="NCBI Taxonomy" id="2527968"/>
    <lineage>
        <taxon>Bacteria</taxon>
        <taxon>Pseudomonadati</taxon>
        <taxon>Planctomycetota</taxon>
        <taxon>Planctomycetia</taxon>
        <taxon>Pirellulales</taxon>
        <taxon>Pirellulaceae</taxon>
        <taxon>Aureliella</taxon>
    </lineage>
</organism>
<gene>
    <name evidence="1" type="ORF">Q31a_25270</name>
</gene>
<dbReference type="EMBL" id="CP036298">
    <property type="protein sequence ID" value="QDV24212.1"/>
    <property type="molecule type" value="Genomic_DNA"/>
</dbReference>
<evidence type="ECO:0000313" key="2">
    <source>
        <dbReference type="Proteomes" id="UP000318017"/>
    </source>
</evidence>